<evidence type="ECO:0000313" key="2">
    <source>
        <dbReference type="Proteomes" id="UP000198990"/>
    </source>
</evidence>
<accession>A0A1H7R7M1</accession>
<reference evidence="2" key="1">
    <citation type="submission" date="2016-10" db="EMBL/GenBank/DDBJ databases">
        <authorList>
            <person name="Varghese N."/>
            <person name="Submissions S."/>
        </authorList>
    </citation>
    <scope>NUCLEOTIDE SEQUENCE [LARGE SCALE GENOMIC DNA]</scope>
    <source>
        <strain evidence="2">DSM 16471</strain>
    </source>
</reference>
<name>A0A1H7R7M1_9FLAO</name>
<protein>
    <submittedName>
        <fullName evidence="1">Uncharacterized protein</fullName>
    </submittedName>
</protein>
<sequence length="123" mass="14491">MQLFYAMNDLKIGDKLYNVEQNGFNDFARYSFSEVVRLTETLAVLKNGVRLINRPKQSYIMEDVGYSVSRNKGSHWHIVSLKAIRNAQIENEKIKIHDWFASKQFSLKEKQQIFQLFSNNENQ</sequence>
<keyword evidence="2" id="KW-1185">Reference proteome</keyword>
<evidence type="ECO:0000313" key="1">
    <source>
        <dbReference type="EMBL" id="SEL56260.1"/>
    </source>
</evidence>
<dbReference type="Proteomes" id="UP000198990">
    <property type="component" value="Unassembled WGS sequence"/>
</dbReference>
<dbReference type="EMBL" id="FNZN01000004">
    <property type="protein sequence ID" value="SEL56260.1"/>
    <property type="molecule type" value="Genomic_DNA"/>
</dbReference>
<dbReference type="AlphaFoldDB" id="A0A1H7R7M1"/>
<proteinExistence type="predicted"/>
<gene>
    <name evidence="1" type="ORF">SAMN04488008_104204</name>
</gene>
<organism evidence="1 2">
    <name type="scientific">Maribacter orientalis</name>
    <dbReference type="NCBI Taxonomy" id="228957"/>
    <lineage>
        <taxon>Bacteria</taxon>
        <taxon>Pseudomonadati</taxon>
        <taxon>Bacteroidota</taxon>
        <taxon>Flavobacteriia</taxon>
        <taxon>Flavobacteriales</taxon>
        <taxon>Flavobacteriaceae</taxon>
        <taxon>Maribacter</taxon>
    </lineage>
</organism>